<protein>
    <recommendedName>
        <fullName evidence="13">Carrier domain-containing protein</fullName>
    </recommendedName>
</protein>
<dbReference type="SUPFAM" id="SSF50129">
    <property type="entry name" value="GroES-like"/>
    <property type="match status" value="1"/>
</dbReference>
<dbReference type="InterPro" id="IPR049900">
    <property type="entry name" value="PKS_mFAS_DH"/>
</dbReference>
<dbReference type="SMART" id="SM00826">
    <property type="entry name" value="PKS_DH"/>
    <property type="match status" value="1"/>
</dbReference>
<dbReference type="PROSITE" id="PS52019">
    <property type="entry name" value="PKS_MFAS_DH"/>
    <property type="match status" value="1"/>
</dbReference>
<dbReference type="SUPFAM" id="SSF51735">
    <property type="entry name" value="NAD(P)-binding Rossmann-fold domains"/>
    <property type="match status" value="1"/>
</dbReference>
<dbReference type="PANTHER" id="PTHR43775">
    <property type="entry name" value="FATTY ACID SYNTHASE"/>
    <property type="match status" value="1"/>
</dbReference>
<evidence type="ECO:0000256" key="3">
    <source>
        <dbReference type="ARBA" id="ARBA00022679"/>
    </source>
</evidence>
<feature type="domain" description="Ketosynthase family 3 (KS3)" evidence="9">
    <location>
        <begin position="3"/>
        <end position="422"/>
    </location>
</feature>
<gene>
    <name evidence="11" type="ORF">TWF703_002732</name>
</gene>
<feature type="active site" description="Proton donor; for dehydratase activity" evidence="7">
    <location>
        <position position="1145"/>
    </location>
</feature>
<dbReference type="Gene3D" id="3.40.366.10">
    <property type="entry name" value="Malonyl-Coenzyme A Acyl Carrier Protein, domain 2"/>
    <property type="match status" value="1"/>
</dbReference>
<feature type="region of interest" description="N-terminal hotdog fold" evidence="7">
    <location>
        <begin position="897"/>
        <end position="1029"/>
    </location>
</feature>
<evidence type="ECO:0008006" key="13">
    <source>
        <dbReference type="Google" id="ProtNLM"/>
    </source>
</evidence>
<dbReference type="InterPro" id="IPR014031">
    <property type="entry name" value="Ketoacyl_synth_C"/>
</dbReference>
<dbReference type="SMART" id="SM00827">
    <property type="entry name" value="PKS_AT"/>
    <property type="match status" value="1"/>
</dbReference>
<dbReference type="Pfam" id="PF08240">
    <property type="entry name" value="ADH_N"/>
    <property type="match status" value="1"/>
</dbReference>
<dbReference type="SUPFAM" id="SSF55048">
    <property type="entry name" value="Probable ACP-binding domain of malonyl-CoA ACP transacylase"/>
    <property type="match status" value="1"/>
</dbReference>
<proteinExistence type="predicted"/>
<keyword evidence="3" id="KW-0808">Transferase</keyword>
<dbReference type="Proteomes" id="UP000480548">
    <property type="component" value="Unassembled WGS sequence"/>
</dbReference>
<evidence type="ECO:0000259" key="9">
    <source>
        <dbReference type="PROSITE" id="PS52004"/>
    </source>
</evidence>
<dbReference type="InterPro" id="IPR032821">
    <property type="entry name" value="PKS_assoc"/>
</dbReference>
<dbReference type="Pfam" id="PF21089">
    <property type="entry name" value="PKS_DH_N"/>
    <property type="match status" value="1"/>
</dbReference>
<dbReference type="Pfam" id="PF00109">
    <property type="entry name" value="ketoacyl-synt"/>
    <property type="match status" value="1"/>
</dbReference>
<dbReference type="InterPro" id="IPR016039">
    <property type="entry name" value="Thiolase-like"/>
</dbReference>
<dbReference type="InterPro" id="IPR011032">
    <property type="entry name" value="GroES-like_sf"/>
</dbReference>
<dbReference type="Gene3D" id="3.90.180.10">
    <property type="entry name" value="Medium-chain alcohol dehydrogenases, catalytic domain"/>
    <property type="match status" value="1"/>
</dbReference>
<organism evidence="11 12">
    <name type="scientific">Orbilia oligospora</name>
    <name type="common">Nematode-trapping fungus</name>
    <name type="synonym">Arthrobotrys oligospora</name>
    <dbReference type="NCBI Taxonomy" id="2813651"/>
    <lineage>
        <taxon>Eukaryota</taxon>
        <taxon>Fungi</taxon>
        <taxon>Dikarya</taxon>
        <taxon>Ascomycota</taxon>
        <taxon>Pezizomycotina</taxon>
        <taxon>Orbiliomycetes</taxon>
        <taxon>Orbiliales</taxon>
        <taxon>Orbiliaceae</taxon>
        <taxon>Orbilia</taxon>
    </lineage>
</organism>
<dbReference type="PROSITE" id="PS52004">
    <property type="entry name" value="KS3_2"/>
    <property type="match status" value="1"/>
</dbReference>
<dbReference type="InterPro" id="IPR020841">
    <property type="entry name" value="PKS_Beta-ketoAc_synthase_dom"/>
</dbReference>
<dbReference type="GO" id="GO:0006633">
    <property type="term" value="P:fatty acid biosynthetic process"/>
    <property type="evidence" value="ECO:0007669"/>
    <property type="project" value="InterPro"/>
</dbReference>
<dbReference type="GO" id="GO:0044550">
    <property type="term" value="P:secondary metabolite biosynthetic process"/>
    <property type="evidence" value="ECO:0007669"/>
    <property type="project" value="TreeGrafter"/>
</dbReference>
<evidence type="ECO:0000256" key="4">
    <source>
        <dbReference type="ARBA" id="ARBA00023002"/>
    </source>
</evidence>
<accession>A0A7C8NMD4</accession>
<evidence type="ECO:0000259" key="10">
    <source>
        <dbReference type="PROSITE" id="PS52019"/>
    </source>
</evidence>
<evidence type="ECO:0000256" key="7">
    <source>
        <dbReference type="PROSITE-ProRule" id="PRU01363"/>
    </source>
</evidence>
<dbReference type="Pfam" id="PF00107">
    <property type="entry name" value="ADH_zinc_N"/>
    <property type="match status" value="1"/>
</dbReference>
<dbReference type="InterPro" id="IPR016036">
    <property type="entry name" value="Malonyl_transacylase_ACP-bd"/>
</dbReference>
<feature type="active site" description="Proton acceptor; for dehydratase activity" evidence="7">
    <location>
        <position position="927"/>
    </location>
</feature>
<dbReference type="GO" id="GO:0004312">
    <property type="term" value="F:fatty acid synthase activity"/>
    <property type="evidence" value="ECO:0007669"/>
    <property type="project" value="TreeGrafter"/>
</dbReference>
<dbReference type="InterPro" id="IPR016035">
    <property type="entry name" value="Acyl_Trfase/lysoPLipase"/>
</dbReference>
<feature type="region of interest" description="Disordered" evidence="8">
    <location>
        <begin position="1028"/>
        <end position="1050"/>
    </location>
</feature>
<dbReference type="SMART" id="SM00829">
    <property type="entry name" value="PKS_ER"/>
    <property type="match status" value="1"/>
</dbReference>
<keyword evidence="5" id="KW-0511">Multifunctional enzyme</keyword>
<dbReference type="InterPro" id="IPR050091">
    <property type="entry name" value="PKS_NRPS_Biosynth_Enz"/>
</dbReference>
<dbReference type="PROSITE" id="PS00606">
    <property type="entry name" value="KS3_1"/>
    <property type="match status" value="1"/>
</dbReference>
<dbReference type="EMBL" id="WIQZ01000158">
    <property type="protein sequence ID" value="KAF3120140.1"/>
    <property type="molecule type" value="Genomic_DNA"/>
</dbReference>
<keyword evidence="6" id="KW-0012">Acyltransferase</keyword>
<dbReference type="InterPro" id="IPR056501">
    <property type="entry name" value="NAD-bd_HRPKS_sdrA"/>
</dbReference>
<dbReference type="GO" id="GO:0004315">
    <property type="term" value="F:3-oxoacyl-[acyl-carrier-protein] synthase activity"/>
    <property type="evidence" value="ECO:0007669"/>
    <property type="project" value="InterPro"/>
</dbReference>
<dbReference type="Pfam" id="PF14765">
    <property type="entry name" value="PS-DH"/>
    <property type="match status" value="1"/>
</dbReference>
<dbReference type="InterPro" id="IPR013149">
    <property type="entry name" value="ADH-like_C"/>
</dbReference>
<evidence type="ECO:0000256" key="5">
    <source>
        <dbReference type="ARBA" id="ARBA00023268"/>
    </source>
</evidence>
<dbReference type="SUPFAM" id="SSF52151">
    <property type="entry name" value="FabD/lysophospholipase-like"/>
    <property type="match status" value="1"/>
</dbReference>
<reference evidence="11 12" key="1">
    <citation type="submission" date="2019-06" db="EMBL/GenBank/DDBJ databases">
        <authorList>
            <person name="Palmer J.M."/>
        </authorList>
    </citation>
    <scope>NUCLEOTIDE SEQUENCE [LARGE SCALE GENOMIC DNA]</scope>
    <source>
        <strain evidence="11 12">TWF703</strain>
    </source>
</reference>
<feature type="region of interest" description="C-terminal hotdog fold" evidence="7">
    <location>
        <begin position="1094"/>
        <end position="1232"/>
    </location>
</feature>
<dbReference type="Pfam" id="PF23114">
    <property type="entry name" value="NAD-bd_HRPKS_sdrA"/>
    <property type="match status" value="1"/>
</dbReference>
<dbReference type="CDD" id="cd00833">
    <property type="entry name" value="PKS"/>
    <property type="match status" value="1"/>
</dbReference>
<dbReference type="InterPro" id="IPR036291">
    <property type="entry name" value="NAD(P)-bd_dom_sf"/>
</dbReference>
<evidence type="ECO:0000313" key="12">
    <source>
        <dbReference type="Proteomes" id="UP000480548"/>
    </source>
</evidence>
<dbReference type="InterPro" id="IPR020807">
    <property type="entry name" value="PKS_DH"/>
</dbReference>
<sequence length="1814" mass="197684">MAAEPLAIIGFAFKFPSGIENTDAFWAMMMNGDTGLSEILDDRVNLQAFLNVSGGKSQSQSGTRHKGYFMAGDIGAFDAPFFSVSAEEAIAMDPQQRLLLETTYHALENVGLPLSKVTGSRTSVHIGYLSPDYRLSIGRDAEAAKKCSITGSDGCILANHLSWYYNLKGPSMAIETACSSSLVALDLASQLLRAGETDMAIVGGVSLTYVPDLFVYLDNMGSLSPESRCHSFDSRGNGYARSEGVGIIIMKRLSDAIKLEFNHTIRAVIRSTAGLDIEPTPFCEAHGTGTLLGDPIESAAIGTVFGPAISSRRSIVYVKRSLLKLKATNLAHTTGSGASKVNIGHLEAASGIAGVIKSVLVLEKGVVPPIADLTTLNPEIDDTYYRLKFPTEATPWPSAGARRASVNSFGFGGTNAHVILDDAKGFLAEKALDTNHNTDMEELKEDLTSQSYLIVLSAADRNGVQRLSESYTRFFAERPLQNNDMYRRLSYTLNNYRTSLPWKSYSIVNSKDSILSLDNELSAPQRSAGPKNLKLAFVFTGQGAQWPRMGVELMQYPSFSEGIKQSAQYLRDIGCSWDLETEMKKEGSESRMDEPEISQPVSCSLQIALVDLLDRIKVRPAIVLGHSSGEVAAAYCKGAISHLSAIKIAYDRRLGGAAASRDPIKRSMMSVGLSEADAIATLQEISVEFDDVHVACINSPSNVTIAGDDGHLNALKAILDPKGTFARKLKVSCAYHSPHMIPVANEYFSRAVKIEPRVKGPIHQPIPMISYIDGDMLASLAASGRKRLDLSHRGGISITNILEIGPHAALKGPLREIMQKTFRSARDIKYDSALIRGFSGQDSILRAAGSLHSYGFDLDTDYLNGIDSRRVPQLVDLPCYPFSHNRTYWNESRRSHMERLHTRRPNEILATWRNFLSRANMDWVEDHNINDAVLYPGAGMLAMVIEAMNQLVRETLDAIASAFNLKHIEFLAAIQIPAAPSEQEVQVQLKPQEDGSLTLGWFEFEVYSFDGSQWKKNCKGLIRGDREAANPSGIVSPGTDGSSTPNSEDKFRFSDDECTTLCTPNSSIESTDGKGLLGEAGHLSLPKPTKLASASVSIPIHKFFDSIKRAGYNYGPAFQRISELQHPAPGRAQAKDHIIHPATLDAVFQLPLANIVREQPNMPTMIPSKIKHLWLSRSGLNDSRKPLLATALHHFSGYRGSEHSVSAIDVSGSTKITVSGYEMIRVSGGGHGLQDITPNELHHCWKFKWDPISSLEELNTAINTKSEETTMSTAEIHLHNPKSTAIDLAYVLRDKMQATQSCECKIVVSALEPTSAADLKVILWDVNNSSILENLDKFNLSVVQKTLGTSRNHVLWIRTSEPSSASYPSQRLVDGLARILRQENSMAGFATLLLAGQDLSERVNGIAQVCDVLLSDVDNLFLPQTFCQTGNGIIEYCQLDEAAELTKKVQSVKAGPVSITRKWGELGPLRIHVGSPGVLKSIYFIGDTGNRASITLPDDIVEVEVHAAGVNFKDCLIALGALNESTIGSEISGIVSHIRKDIQGHGLKPGDRVCGFAADGYRTLYRCKGSSLSRVPESSALTDVVEAASIPVNFATAWHALYHVARLVAGETGIIHSGAGGTGQTAIQIAQHLGATVFATVSTQEKRDLLTSRYNIPPTHIFNSRDSKFAGEIKRLVGGVDVVLNSLSGDVLFSPWECIAPFCRSIEIGKKDIQAQGKLPMAQFEKNISFSAVDLGHMHQKRPQYVAQLINEVLERFGTAEKGLRPVSTVQTFDISRIVDAFRLIGTGKSHQLAKLLWSQLQSFCQNSCPTLHT</sequence>
<dbReference type="SMART" id="SM00825">
    <property type="entry name" value="PKS_KS"/>
    <property type="match status" value="1"/>
</dbReference>
<dbReference type="PANTHER" id="PTHR43775:SF29">
    <property type="entry name" value="ASPERFURANONE POLYKETIDE SYNTHASE AFOG-RELATED"/>
    <property type="match status" value="1"/>
</dbReference>
<keyword evidence="2" id="KW-0597">Phosphoprotein</keyword>
<dbReference type="InterPro" id="IPR049552">
    <property type="entry name" value="PKS_DH_N"/>
</dbReference>
<evidence type="ECO:0000256" key="8">
    <source>
        <dbReference type="SAM" id="MobiDB-lite"/>
    </source>
</evidence>
<dbReference type="InterPro" id="IPR042104">
    <property type="entry name" value="PKS_dehydratase_sf"/>
</dbReference>
<feature type="domain" description="PKS/mFAS DH" evidence="10">
    <location>
        <begin position="897"/>
        <end position="1232"/>
    </location>
</feature>
<dbReference type="Gene3D" id="3.40.47.10">
    <property type="match status" value="2"/>
</dbReference>
<comment type="caution">
    <text evidence="11">The sequence shown here is derived from an EMBL/GenBank/DDBJ whole genome shotgun (WGS) entry which is preliminary data.</text>
</comment>
<dbReference type="CDD" id="cd05195">
    <property type="entry name" value="enoyl_red"/>
    <property type="match status" value="1"/>
</dbReference>
<dbReference type="Pfam" id="PF00698">
    <property type="entry name" value="Acyl_transf_1"/>
    <property type="match status" value="1"/>
</dbReference>
<dbReference type="InterPro" id="IPR013154">
    <property type="entry name" value="ADH-like_N"/>
</dbReference>
<dbReference type="Pfam" id="PF16197">
    <property type="entry name" value="KAsynt_C_assoc"/>
    <property type="match status" value="1"/>
</dbReference>
<dbReference type="GO" id="GO:0016491">
    <property type="term" value="F:oxidoreductase activity"/>
    <property type="evidence" value="ECO:0007669"/>
    <property type="project" value="UniProtKB-KW"/>
</dbReference>
<dbReference type="InterPro" id="IPR049551">
    <property type="entry name" value="PKS_DH_C"/>
</dbReference>
<keyword evidence="1" id="KW-0596">Phosphopantetheine</keyword>
<dbReference type="InterPro" id="IPR018201">
    <property type="entry name" value="Ketoacyl_synth_AS"/>
</dbReference>
<evidence type="ECO:0000256" key="2">
    <source>
        <dbReference type="ARBA" id="ARBA00022553"/>
    </source>
</evidence>
<dbReference type="InterPro" id="IPR001227">
    <property type="entry name" value="Ac_transferase_dom_sf"/>
</dbReference>
<name>A0A7C8NMD4_ORBOL</name>
<dbReference type="InterPro" id="IPR014043">
    <property type="entry name" value="Acyl_transferase_dom"/>
</dbReference>
<keyword evidence="4" id="KW-0560">Oxidoreductase</keyword>
<evidence type="ECO:0000256" key="1">
    <source>
        <dbReference type="ARBA" id="ARBA00022450"/>
    </source>
</evidence>
<dbReference type="InterPro" id="IPR020843">
    <property type="entry name" value="ER"/>
</dbReference>
<evidence type="ECO:0000313" key="11">
    <source>
        <dbReference type="EMBL" id="KAF3120140.1"/>
    </source>
</evidence>
<evidence type="ECO:0000256" key="6">
    <source>
        <dbReference type="ARBA" id="ARBA00023315"/>
    </source>
</evidence>
<dbReference type="InterPro" id="IPR014030">
    <property type="entry name" value="Ketoacyl_synth_N"/>
</dbReference>
<dbReference type="Gene3D" id="3.10.129.110">
    <property type="entry name" value="Polyketide synthase dehydratase"/>
    <property type="match status" value="1"/>
</dbReference>
<dbReference type="SUPFAM" id="SSF53901">
    <property type="entry name" value="Thiolase-like"/>
    <property type="match status" value="2"/>
</dbReference>
<dbReference type="Pfam" id="PF02801">
    <property type="entry name" value="Ketoacyl-synt_C"/>
    <property type="match status" value="1"/>
</dbReference>